<dbReference type="InterPro" id="IPR050742">
    <property type="entry name" value="Helicase_Restrict-Modif_Enz"/>
</dbReference>
<dbReference type="SMART" id="SM00490">
    <property type="entry name" value="HELICc"/>
    <property type="match status" value="1"/>
</dbReference>
<feature type="domain" description="Helicase ATP-binding" evidence="1">
    <location>
        <begin position="258"/>
        <end position="398"/>
    </location>
</feature>
<name>A0A0V8QJE7_9FIRM</name>
<dbReference type="PANTHER" id="PTHR47396">
    <property type="entry name" value="TYPE I RESTRICTION ENZYME ECOKI R PROTEIN"/>
    <property type="match status" value="1"/>
</dbReference>
<dbReference type="Proteomes" id="UP000054874">
    <property type="component" value="Unassembled WGS sequence"/>
</dbReference>
<dbReference type="InterPro" id="IPR014001">
    <property type="entry name" value="Helicase_ATP-bd"/>
</dbReference>
<dbReference type="SUPFAM" id="SSF52540">
    <property type="entry name" value="P-loop containing nucleoside triphosphate hydrolases"/>
    <property type="match status" value="1"/>
</dbReference>
<dbReference type="GO" id="GO:0005829">
    <property type="term" value="C:cytosol"/>
    <property type="evidence" value="ECO:0007669"/>
    <property type="project" value="TreeGrafter"/>
</dbReference>
<protein>
    <recommendedName>
        <fullName evidence="5">ATP-dependent helicase</fullName>
    </recommendedName>
</protein>
<organism evidence="3 4">
    <name type="scientific">Acetivibrio ethanolgignens</name>
    <dbReference type="NCBI Taxonomy" id="290052"/>
    <lineage>
        <taxon>Bacteria</taxon>
        <taxon>Bacillati</taxon>
        <taxon>Bacillota</taxon>
        <taxon>Clostridia</taxon>
        <taxon>Eubacteriales</taxon>
        <taxon>Oscillospiraceae</taxon>
        <taxon>Acetivibrio</taxon>
    </lineage>
</organism>
<dbReference type="AlphaFoldDB" id="A0A0V8QJE7"/>
<dbReference type="RefSeq" id="WP_058351231.1">
    <property type="nucleotide sequence ID" value="NZ_CABMMD010000002.1"/>
</dbReference>
<dbReference type="InterPro" id="IPR006935">
    <property type="entry name" value="Helicase/UvrB_N"/>
</dbReference>
<evidence type="ECO:0000259" key="2">
    <source>
        <dbReference type="PROSITE" id="PS51194"/>
    </source>
</evidence>
<evidence type="ECO:0008006" key="5">
    <source>
        <dbReference type="Google" id="ProtNLM"/>
    </source>
</evidence>
<dbReference type="GO" id="GO:0016787">
    <property type="term" value="F:hydrolase activity"/>
    <property type="evidence" value="ECO:0007669"/>
    <property type="project" value="InterPro"/>
</dbReference>
<dbReference type="PROSITE" id="PS51192">
    <property type="entry name" value="HELICASE_ATP_BIND_1"/>
    <property type="match status" value="1"/>
</dbReference>
<accession>A0A0V8QJE7</accession>
<gene>
    <name evidence="3" type="ORF">ASU35_04895</name>
</gene>
<dbReference type="GO" id="GO:0003677">
    <property type="term" value="F:DNA binding"/>
    <property type="evidence" value="ECO:0007669"/>
    <property type="project" value="InterPro"/>
</dbReference>
<dbReference type="Pfam" id="PF04851">
    <property type="entry name" value="ResIII"/>
    <property type="match status" value="1"/>
</dbReference>
<dbReference type="Gene3D" id="3.40.50.300">
    <property type="entry name" value="P-loop containing nucleotide triphosphate hydrolases"/>
    <property type="match status" value="2"/>
</dbReference>
<evidence type="ECO:0000313" key="3">
    <source>
        <dbReference type="EMBL" id="KSV60515.1"/>
    </source>
</evidence>
<reference evidence="3 4" key="1">
    <citation type="submission" date="2015-11" db="EMBL/GenBank/DDBJ databases">
        <title>Butyribacter intestini gen. nov., sp. nov., a butyric acid-producing bacterium of the family Lachnospiraceae isolated from the human faeces.</title>
        <authorList>
            <person name="Zou Y."/>
            <person name="Xue W."/>
            <person name="Luo G."/>
            <person name="Lv M."/>
        </authorList>
    </citation>
    <scope>NUCLEOTIDE SEQUENCE [LARGE SCALE GENOMIC DNA]</scope>
    <source>
        <strain evidence="3 4">ACET-33324</strain>
    </source>
</reference>
<evidence type="ECO:0000259" key="1">
    <source>
        <dbReference type="PROSITE" id="PS51192"/>
    </source>
</evidence>
<dbReference type="Pfam" id="PF00271">
    <property type="entry name" value="Helicase_C"/>
    <property type="match status" value="1"/>
</dbReference>
<sequence>MVESNTSKDSFLVQHTDFSLREQVKYPNGGVSSFYDNGTDMVIIDEDICVHDPEEPVFSYMLITDKQNNYMHRFKRVFRFLGYVQAEVEKYLSKDEITMPMDYMITVGDRGELADASPLELHFEQSFTNAYGINALKFLSREYGICDENGKNYFLDYLVRTRNGKYAVEENGVTYHHPQIIGEEKYKHQLRKQNTCALWGIKLFRFSTEDCAFENRIEDDIKQYFGKDTSEFVDDGLKIDRKVELYEHQTVSLQEIQKRREAGIKAFLIVLPTAAGKSKIVEEDLREFAKSRQDIKVLILVPGVNILADWEDRIRTSLPELKDKIEIKTYAYMARHYADVQPDYYNYLVVDEAHHAVAPVLKRVIQYFNTEFTIGLTATDQRPDKKKLETVFGTYSTSLSLKEAMEKEVVAKANVYRIETNIDLSQVRFNGKDYVNADLEKRVRVTSRNELIVNVLEEYFTSGEAGLRQGVIFCVNVNHANEMAKLLNNAGMTAASYTGQTKNSTELMEDFKQKRIRFLCACNMISEGWDYPELGILVMARPTLSKVLYLQQIGRGLRKTDVKKNVIVIDVVDEYGAMVKACNMHSIFANPYYVPFGDITKTDYEPGDMVIIDGIEERIERITEVDINSFEDKYGNYLSQEQVAREYFVSTGTVTSWIKKGKITPSVEYKFGSKSLYLFSPDDVEKYRKDLDIKEHNDNTIKQDFFDFLEERDYSLSYKMPFMLAVVKYIDSIGDAKIDDVLDDYIAFYQDRLRRGLQVDRSSCPYNEEMLKDRKAICRNMLTNPFEKFERKRFLYYSKDLSVISMNHALYSQMEAEDWNRVRTQLQEDLKNYYSEMGGI</sequence>
<evidence type="ECO:0000313" key="4">
    <source>
        <dbReference type="Proteomes" id="UP000054874"/>
    </source>
</evidence>
<dbReference type="InterPro" id="IPR001650">
    <property type="entry name" value="Helicase_C-like"/>
</dbReference>
<dbReference type="STRING" id="290052.ASU35_04895"/>
<dbReference type="PANTHER" id="PTHR47396:SF1">
    <property type="entry name" value="ATP-DEPENDENT HELICASE IRC3-RELATED"/>
    <property type="match status" value="1"/>
</dbReference>
<dbReference type="InterPro" id="IPR027417">
    <property type="entry name" value="P-loop_NTPase"/>
</dbReference>
<proteinExistence type="predicted"/>
<keyword evidence="4" id="KW-1185">Reference proteome</keyword>
<dbReference type="EMBL" id="LNAM01000002">
    <property type="protein sequence ID" value="KSV60515.1"/>
    <property type="molecule type" value="Genomic_DNA"/>
</dbReference>
<dbReference type="OrthoDB" id="9802848at2"/>
<dbReference type="SMART" id="SM00487">
    <property type="entry name" value="DEXDc"/>
    <property type="match status" value="1"/>
</dbReference>
<dbReference type="PROSITE" id="PS51194">
    <property type="entry name" value="HELICASE_CTER"/>
    <property type="match status" value="1"/>
</dbReference>
<comment type="caution">
    <text evidence="3">The sequence shown here is derived from an EMBL/GenBank/DDBJ whole genome shotgun (WGS) entry which is preliminary data.</text>
</comment>
<dbReference type="GO" id="GO:0005524">
    <property type="term" value="F:ATP binding"/>
    <property type="evidence" value="ECO:0007669"/>
    <property type="project" value="InterPro"/>
</dbReference>
<feature type="domain" description="Helicase C-terminal" evidence="2">
    <location>
        <begin position="447"/>
        <end position="600"/>
    </location>
</feature>